<dbReference type="HOGENOM" id="CLU_703244_0_0_2"/>
<organism evidence="2 3">
    <name type="scientific">Methanosphaerula palustris (strain ATCC BAA-1556 / DSM 19958 / E1-9c)</name>
    <dbReference type="NCBI Taxonomy" id="521011"/>
    <lineage>
        <taxon>Archaea</taxon>
        <taxon>Methanobacteriati</taxon>
        <taxon>Methanobacteriota</taxon>
        <taxon>Stenosarchaea group</taxon>
        <taxon>Methanomicrobia</taxon>
        <taxon>Methanomicrobiales</taxon>
        <taxon>Methanoregulaceae</taxon>
        <taxon>Methanosphaerula</taxon>
    </lineage>
</organism>
<proteinExistence type="predicted"/>
<feature type="compositionally biased region" description="Basic and acidic residues" evidence="1">
    <location>
        <begin position="416"/>
        <end position="426"/>
    </location>
</feature>
<evidence type="ECO:0000313" key="3">
    <source>
        <dbReference type="Proteomes" id="UP000002457"/>
    </source>
</evidence>
<dbReference type="Proteomes" id="UP000002457">
    <property type="component" value="Chromosome"/>
</dbReference>
<name>B8GJ04_METPE</name>
<dbReference type="EMBL" id="CP001338">
    <property type="protein sequence ID" value="ACL15577.1"/>
    <property type="molecule type" value="Genomic_DNA"/>
</dbReference>
<feature type="region of interest" description="Disordered" evidence="1">
    <location>
        <begin position="391"/>
        <end position="426"/>
    </location>
</feature>
<reference evidence="2 3" key="1">
    <citation type="journal article" date="2015" name="Genome Announc.">
        <title>Complete Genome Sequence of Methanosphaerula palustris E1-9CT, a Hydrogenotrophic Methanogen Isolated from a Minerotrophic Fen Peatland.</title>
        <authorList>
            <person name="Cadillo-Quiroz H."/>
            <person name="Browne P."/>
            <person name="Kyrpides N."/>
            <person name="Woyke T."/>
            <person name="Goodwin L."/>
            <person name="Detter C."/>
            <person name="Yavitt J.B."/>
            <person name="Zinder S.H."/>
        </authorList>
    </citation>
    <scope>NUCLEOTIDE SEQUENCE [LARGE SCALE GENOMIC DNA]</scope>
    <source>
        <strain evidence="3">ATCC BAA-1556 / DSM 19958 / E1-9c</strain>
    </source>
</reference>
<sequence>MSEMVNWLAAHFATCPVTPAMVMDATVHMRKAERKKLFSPDIPSMRTAEGRWYEAVIYETMLHLAEQTPLISGIARKGADAPPVRSNVRLGQNGLFYSNIGDIKIRGNGQDLAEFDLLFLDQNNQIAFGEIVTSPTDMKDFEIEIQFKKRLIGYIYGQVSVPFILVSSVDVSNHPIIKRLCKEPDNVVICTDSCESIKTLFDKRPVGKQAPRKAPASTKLFRADQIPVKRPFDYKMLHDERRQRVLELVRTHAPREAYTAPDDLPQIVKKVLFGGLYPSAARALCKSYPLSIKGKEMICSELAGKYAKVVLAVDLPELAPILYLRTRQRREYLKMIPDKTGGFRFESIRTPHMAGFFLWLESIQPTLGAQLAGEIAEAFIGQNREKTLVKSGVKSPGRSQAKAPVKTPVRAPVRHPPREKVLPIHG</sequence>
<dbReference type="OrthoDB" id="105696at2157"/>
<accession>B8GJ04</accession>
<evidence type="ECO:0000313" key="2">
    <source>
        <dbReference type="EMBL" id="ACL15577.1"/>
    </source>
</evidence>
<keyword evidence="3" id="KW-1185">Reference proteome</keyword>
<dbReference type="AlphaFoldDB" id="B8GJ04"/>
<gene>
    <name evidence="2" type="ordered locus">Mpal_0188</name>
</gene>
<protein>
    <submittedName>
        <fullName evidence="2">Uncharacterized protein</fullName>
    </submittedName>
</protein>
<dbReference type="STRING" id="521011.Mpal_0188"/>
<evidence type="ECO:0000256" key="1">
    <source>
        <dbReference type="SAM" id="MobiDB-lite"/>
    </source>
</evidence>
<dbReference type="GeneID" id="7270959"/>
<dbReference type="KEGG" id="mpl:Mpal_0188"/>
<dbReference type="RefSeq" id="WP_012616896.1">
    <property type="nucleotide sequence ID" value="NC_011832.1"/>
</dbReference>
<dbReference type="eggNOG" id="arCOG05290">
    <property type="taxonomic scope" value="Archaea"/>
</dbReference>